<proteinExistence type="predicted"/>
<evidence type="ECO:0000313" key="1">
    <source>
        <dbReference type="EMBL" id="MBB3192056.1"/>
    </source>
</evidence>
<dbReference type="InterPro" id="IPR006429">
    <property type="entry name" value="Phage_lambda_portal"/>
</dbReference>
<dbReference type="AlphaFoldDB" id="A0A839VI39"/>
<name>A0A839VI39_9GAMM</name>
<accession>A0A839VI39</accession>
<dbReference type="GO" id="GO:0005198">
    <property type="term" value="F:structural molecule activity"/>
    <property type="evidence" value="ECO:0007669"/>
    <property type="project" value="InterPro"/>
</dbReference>
<dbReference type="GO" id="GO:0019068">
    <property type="term" value="P:virion assembly"/>
    <property type="evidence" value="ECO:0007669"/>
    <property type="project" value="InterPro"/>
</dbReference>
<dbReference type="EMBL" id="JACHXP010000021">
    <property type="protein sequence ID" value="MBB3192056.1"/>
    <property type="molecule type" value="Genomic_DNA"/>
</dbReference>
<dbReference type="Proteomes" id="UP000547614">
    <property type="component" value="Unassembled WGS sequence"/>
</dbReference>
<comment type="caution">
    <text evidence="1">The sequence shown here is derived from an EMBL/GenBank/DDBJ whole genome shotgun (WGS) entry which is preliminary data.</text>
</comment>
<organism evidence="1 2">
    <name type="scientific">Halomonas cerina</name>
    <dbReference type="NCBI Taxonomy" id="447424"/>
    <lineage>
        <taxon>Bacteria</taxon>
        <taxon>Pseudomonadati</taxon>
        <taxon>Pseudomonadota</taxon>
        <taxon>Gammaproteobacteria</taxon>
        <taxon>Oceanospirillales</taxon>
        <taxon>Halomonadaceae</taxon>
        <taxon>Halomonas</taxon>
    </lineage>
</organism>
<reference evidence="1 2" key="1">
    <citation type="submission" date="2020-08" db="EMBL/GenBank/DDBJ databases">
        <title>Genomic Encyclopedia of Type Strains, Phase III (KMG-III): the genomes of soil and plant-associated and newly described type strains.</title>
        <authorList>
            <person name="Whitman W."/>
        </authorList>
    </citation>
    <scope>NUCLEOTIDE SEQUENCE [LARGE SCALE GENOMIC DNA]</scope>
    <source>
        <strain evidence="1 2">CECT 7282</strain>
    </source>
</reference>
<gene>
    <name evidence="1" type="ORF">FHR94_003332</name>
</gene>
<evidence type="ECO:0000313" key="2">
    <source>
        <dbReference type="Proteomes" id="UP000547614"/>
    </source>
</evidence>
<protein>
    <submittedName>
        <fullName evidence="1">Capsid protein</fullName>
    </submittedName>
</protein>
<keyword evidence="2" id="KW-1185">Reference proteome</keyword>
<sequence length="322" mass="35117">MGLFSRLKPQGRTLADVQTQAVADEVRRLQDSQPRPNANVGSETRYRGASRMLRSMMSWLPGLGSPRQDAPAGERETLIARSRDAYRNHMLGRAAISRAATNVVGMGLTLRPNVDAEALGLSDEEADALNDQLGRGFRLWAENPAECDAEATLDFYMLQRLAFVSALVSGDVFGFTPDDQRPGGLFGLKLQLVEAERIGTPLSSRNIADEIDGMRLDALGRATHVHVCSGYPSDPLSKPTWNWVPVFGAETGRRRVLHLMNEKDRPGQPRGVPYLAPILEPLQKLERFSQAELTAAVISAMFTVAITHEAGEDDPGLGGSTL</sequence>
<dbReference type="Pfam" id="PF05136">
    <property type="entry name" value="Phage_portal_2"/>
    <property type="match status" value="1"/>
</dbReference>